<protein>
    <submittedName>
        <fullName evidence="1">Uncharacterized protein</fullName>
    </submittedName>
</protein>
<dbReference type="HOGENOM" id="CLU_3417506_0_0_1"/>
<dbReference type="Proteomes" id="UP000015104">
    <property type="component" value="Unassembled WGS sequence"/>
</dbReference>
<dbReference type="EMBL" id="CAEY01001958">
    <property type="status" value="NOT_ANNOTATED_CDS"/>
    <property type="molecule type" value="Genomic_DNA"/>
</dbReference>
<keyword evidence="2" id="KW-1185">Reference proteome</keyword>
<dbReference type="EnsemblMetazoa" id="tetur08g06910.1">
    <property type="protein sequence ID" value="tetur08g06910.1"/>
    <property type="gene ID" value="tetur08g06910"/>
</dbReference>
<reference evidence="2" key="1">
    <citation type="submission" date="2011-08" db="EMBL/GenBank/DDBJ databases">
        <authorList>
            <person name="Rombauts S."/>
        </authorList>
    </citation>
    <scope>NUCLEOTIDE SEQUENCE</scope>
    <source>
        <strain evidence="2">London</strain>
    </source>
</reference>
<dbReference type="AlphaFoldDB" id="T1KCA2"/>
<reference evidence="1" key="2">
    <citation type="submission" date="2015-06" db="UniProtKB">
        <authorList>
            <consortium name="EnsemblMetazoa"/>
        </authorList>
    </citation>
    <scope>IDENTIFICATION</scope>
</reference>
<sequence length="26" mass="3066">MIHIKHRNQIFSVATFSLSFRNFSAL</sequence>
<organism evidence="1 2">
    <name type="scientific">Tetranychus urticae</name>
    <name type="common">Two-spotted spider mite</name>
    <dbReference type="NCBI Taxonomy" id="32264"/>
    <lineage>
        <taxon>Eukaryota</taxon>
        <taxon>Metazoa</taxon>
        <taxon>Ecdysozoa</taxon>
        <taxon>Arthropoda</taxon>
        <taxon>Chelicerata</taxon>
        <taxon>Arachnida</taxon>
        <taxon>Acari</taxon>
        <taxon>Acariformes</taxon>
        <taxon>Trombidiformes</taxon>
        <taxon>Prostigmata</taxon>
        <taxon>Eleutherengona</taxon>
        <taxon>Raphignathae</taxon>
        <taxon>Tetranychoidea</taxon>
        <taxon>Tetranychidae</taxon>
        <taxon>Tetranychus</taxon>
    </lineage>
</organism>
<accession>T1KCA2</accession>
<name>T1KCA2_TETUR</name>
<evidence type="ECO:0000313" key="2">
    <source>
        <dbReference type="Proteomes" id="UP000015104"/>
    </source>
</evidence>
<proteinExistence type="predicted"/>
<evidence type="ECO:0000313" key="1">
    <source>
        <dbReference type="EnsemblMetazoa" id="tetur08g06910.1"/>
    </source>
</evidence>